<keyword evidence="6" id="KW-0378">Hydrolase</keyword>
<proteinExistence type="inferred from homology"/>
<evidence type="ECO:0000313" key="6">
    <source>
        <dbReference type="EMBL" id="WGK70086.1"/>
    </source>
</evidence>
<keyword evidence="2" id="KW-0680">Restriction system</keyword>
<dbReference type="Pfam" id="PF01420">
    <property type="entry name" value="Methylase_S"/>
    <property type="match status" value="2"/>
</dbReference>
<comment type="similarity">
    <text evidence="1">Belongs to the type-I restriction system S methylase family.</text>
</comment>
<keyword evidence="6" id="KW-0255">Endonuclease</keyword>
<reference evidence="6 7" key="1">
    <citation type="submission" date="2023-04" db="EMBL/GenBank/DDBJ databases">
        <title>Spirochaete genome identified in red abalone sample constitutes a novel genus.</title>
        <authorList>
            <person name="Sharma S.P."/>
            <person name="Purcell C.M."/>
            <person name="Hyde J.R."/>
            <person name="Severin A.J."/>
        </authorList>
    </citation>
    <scope>NUCLEOTIDE SEQUENCE [LARGE SCALE GENOMIC DNA]</scope>
    <source>
        <strain evidence="6 7">SP-2023</strain>
    </source>
</reference>
<dbReference type="PANTHER" id="PTHR30408:SF12">
    <property type="entry name" value="TYPE I RESTRICTION ENZYME MJAVIII SPECIFICITY SUBUNIT"/>
    <property type="match status" value="1"/>
</dbReference>
<dbReference type="RefSeq" id="WP_326928292.1">
    <property type="nucleotide sequence ID" value="NZ_CP123443.1"/>
</dbReference>
<dbReference type="Proteomes" id="UP001228690">
    <property type="component" value="Chromosome"/>
</dbReference>
<evidence type="ECO:0000256" key="4">
    <source>
        <dbReference type="SAM" id="Coils"/>
    </source>
</evidence>
<accession>A0ABY8MJ93</accession>
<dbReference type="Gene3D" id="1.10.287.1120">
    <property type="entry name" value="Bipartite methylase S protein"/>
    <property type="match status" value="1"/>
</dbReference>
<dbReference type="InterPro" id="IPR052021">
    <property type="entry name" value="Type-I_RS_S_subunit"/>
</dbReference>
<dbReference type="SUPFAM" id="SSF116734">
    <property type="entry name" value="DNA methylase specificity domain"/>
    <property type="match status" value="2"/>
</dbReference>
<dbReference type="CDD" id="cd17294">
    <property type="entry name" value="RMtype1_S_MmaC7ORF19P_TRD1-CR1_like"/>
    <property type="match status" value="1"/>
</dbReference>
<evidence type="ECO:0000259" key="5">
    <source>
        <dbReference type="Pfam" id="PF01420"/>
    </source>
</evidence>
<protein>
    <submittedName>
        <fullName evidence="6">Restriction endonuclease subunit S</fullName>
        <ecNumber evidence="6">3.1.21.-</ecNumber>
    </submittedName>
</protein>
<sequence length="410" mass="45467">MSDGWQSLIVKEFSRLTAGGTPSTTKMEYWSNGTIPWLSSGEVHKKRIRYVDGYITEEGLKNSAAKLIPIKTLLVALAGQGKTRGTVAITEIETTTNQSIAGIIVDKGICYPDYLFFNLDSRYDELRSISGGSGRAGLNLEILGNIDVSLPPLPEQKKIASILTSVDEVIENTQKKIDKLQDLKKATMNELLTKGIGHTEFKDSELGRIPKSWEVKSLEHVCKKIWIGLVTTMTKFYVEKGIPLIRNSDIKETGINMSKLIQLDIDFSKKHSSRAVQKGDVVTVHTGDIGTSAVINDLLNGAQGFATLNSRVNKSLIVPQFYAQILNSEDFKLRAKRVVTGDGRDNLNLKDFVELLISVPQSLSEQEKIVTTLLSLEQNIERLIHKLTQTQSLKKALMQDLLTGKVRVQV</sequence>
<keyword evidence="7" id="KW-1185">Reference proteome</keyword>
<feature type="coiled-coil region" evidence="4">
    <location>
        <begin position="163"/>
        <end position="190"/>
    </location>
</feature>
<evidence type="ECO:0000256" key="1">
    <source>
        <dbReference type="ARBA" id="ARBA00010923"/>
    </source>
</evidence>
<evidence type="ECO:0000256" key="2">
    <source>
        <dbReference type="ARBA" id="ARBA00022747"/>
    </source>
</evidence>
<keyword evidence="4" id="KW-0175">Coiled coil</keyword>
<keyword evidence="6" id="KW-0540">Nuclease</keyword>
<organism evidence="6 7">
    <name type="scientific">Candidatus Haliotispira prima</name>
    <dbReference type="NCBI Taxonomy" id="3034016"/>
    <lineage>
        <taxon>Bacteria</taxon>
        <taxon>Pseudomonadati</taxon>
        <taxon>Spirochaetota</taxon>
        <taxon>Spirochaetia</taxon>
        <taxon>Spirochaetales</taxon>
        <taxon>Spirochaetaceae</taxon>
        <taxon>Candidatus Haliotispira</taxon>
    </lineage>
</organism>
<dbReference type="PANTHER" id="PTHR30408">
    <property type="entry name" value="TYPE-1 RESTRICTION ENZYME ECOKI SPECIFICITY PROTEIN"/>
    <property type="match status" value="1"/>
</dbReference>
<dbReference type="EC" id="3.1.21.-" evidence="6"/>
<evidence type="ECO:0000313" key="7">
    <source>
        <dbReference type="Proteomes" id="UP001228690"/>
    </source>
</evidence>
<dbReference type="GO" id="GO:0016787">
    <property type="term" value="F:hydrolase activity"/>
    <property type="evidence" value="ECO:0007669"/>
    <property type="project" value="UniProtKB-KW"/>
</dbReference>
<dbReference type="InterPro" id="IPR044946">
    <property type="entry name" value="Restrct_endonuc_typeI_TRD_sf"/>
</dbReference>
<dbReference type="GO" id="GO:0004519">
    <property type="term" value="F:endonuclease activity"/>
    <property type="evidence" value="ECO:0007669"/>
    <property type="project" value="UniProtKB-KW"/>
</dbReference>
<evidence type="ECO:0000256" key="3">
    <source>
        <dbReference type="ARBA" id="ARBA00023125"/>
    </source>
</evidence>
<feature type="domain" description="Type I restriction modification DNA specificity" evidence="5">
    <location>
        <begin position="3"/>
        <end position="181"/>
    </location>
</feature>
<keyword evidence="3" id="KW-0238">DNA-binding</keyword>
<feature type="domain" description="Type I restriction modification DNA specificity" evidence="5">
    <location>
        <begin position="210"/>
        <end position="381"/>
    </location>
</feature>
<dbReference type="InterPro" id="IPR000055">
    <property type="entry name" value="Restrct_endonuc_typeI_TRD"/>
</dbReference>
<dbReference type="Gene3D" id="3.90.220.20">
    <property type="entry name" value="DNA methylase specificity domains"/>
    <property type="match status" value="2"/>
</dbReference>
<name>A0ABY8MJ93_9SPIO</name>
<dbReference type="EMBL" id="CP123443">
    <property type="protein sequence ID" value="WGK70086.1"/>
    <property type="molecule type" value="Genomic_DNA"/>
</dbReference>
<gene>
    <name evidence="6" type="ORF">P0082_04290</name>
</gene>